<dbReference type="PIRSF" id="PIRSF004925">
    <property type="entry name" value="HcaT"/>
    <property type="match status" value="1"/>
</dbReference>
<evidence type="ECO:0000256" key="2">
    <source>
        <dbReference type="ARBA" id="ARBA00022448"/>
    </source>
</evidence>
<evidence type="ECO:0000259" key="9">
    <source>
        <dbReference type="PROSITE" id="PS50850"/>
    </source>
</evidence>
<dbReference type="NCBIfam" id="NF037955">
    <property type="entry name" value="mfs"/>
    <property type="match status" value="1"/>
</dbReference>
<accession>A0A0E2YXX7</accession>
<feature type="transmembrane region" description="Helical" evidence="8">
    <location>
        <begin position="239"/>
        <end position="257"/>
    </location>
</feature>
<comment type="caution">
    <text evidence="10">The sequence shown here is derived from an EMBL/GenBank/DDBJ whole genome shotgun (WGS) entry which is preliminary data.</text>
</comment>
<dbReference type="InterPro" id="IPR026032">
    <property type="entry name" value="HcaT-like"/>
</dbReference>
<comment type="subcellular location">
    <subcellularLocation>
        <location evidence="1">Cell inner membrane</location>
        <topology evidence="1">Multi-pass membrane protein</topology>
    </subcellularLocation>
</comment>
<organism evidence="10 11">
    <name type="scientific">Nitrosococcus oceani C-27</name>
    <dbReference type="NCBI Taxonomy" id="314279"/>
    <lineage>
        <taxon>Bacteria</taxon>
        <taxon>Pseudomonadati</taxon>
        <taxon>Pseudomonadota</taxon>
        <taxon>Gammaproteobacteria</taxon>
        <taxon>Chromatiales</taxon>
        <taxon>Chromatiaceae</taxon>
        <taxon>Nitrosococcus</taxon>
    </lineage>
</organism>
<keyword evidence="7 8" id="KW-0472">Membrane</keyword>
<dbReference type="SUPFAM" id="SSF103473">
    <property type="entry name" value="MFS general substrate transporter"/>
    <property type="match status" value="1"/>
</dbReference>
<dbReference type="GO" id="GO:0030395">
    <property type="term" value="F:lactose binding"/>
    <property type="evidence" value="ECO:0007669"/>
    <property type="project" value="TreeGrafter"/>
</dbReference>
<name>A0A0E2YXX7_9GAMM</name>
<dbReference type="InterPro" id="IPR020846">
    <property type="entry name" value="MFS_dom"/>
</dbReference>
<keyword evidence="3" id="KW-1003">Cell membrane</keyword>
<feature type="transmembrane region" description="Helical" evidence="8">
    <location>
        <begin position="45"/>
        <end position="63"/>
    </location>
</feature>
<evidence type="ECO:0000313" key="11">
    <source>
        <dbReference type="Proteomes" id="UP000028839"/>
    </source>
</evidence>
<dbReference type="GO" id="GO:0015528">
    <property type="term" value="F:lactose:proton symporter activity"/>
    <property type="evidence" value="ECO:0007669"/>
    <property type="project" value="TreeGrafter"/>
</dbReference>
<dbReference type="OrthoDB" id="9150135at2"/>
<keyword evidence="5 8" id="KW-0812">Transmembrane</keyword>
<feature type="transmembrane region" description="Helical" evidence="8">
    <location>
        <begin position="269"/>
        <end position="288"/>
    </location>
</feature>
<dbReference type="PANTHER" id="PTHR23522:SF10">
    <property type="entry name" value="3-PHENYLPROPIONIC ACID TRANSPORTER-RELATED"/>
    <property type="match status" value="1"/>
</dbReference>
<feature type="domain" description="Major facilitator superfamily (MFS) profile" evidence="9">
    <location>
        <begin position="204"/>
        <end position="384"/>
    </location>
</feature>
<evidence type="ECO:0000313" key="10">
    <source>
        <dbReference type="EMBL" id="KFI18278.1"/>
    </source>
</evidence>
<keyword evidence="2" id="KW-0813">Transport</keyword>
<feature type="transmembrane region" description="Helical" evidence="8">
    <location>
        <begin position="75"/>
        <end position="93"/>
    </location>
</feature>
<dbReference type="Gene3D" id="1.20.1250.20">
    <property type="entry name" value="MFS general substrate transporter like domains"/>
    <property type="match status" value="2"/>
</dbReference>
<feature type="transmembrane region" description="Helical" evidence="8">
    <location>
        <begin position="294"/>
        <end position="318"/>
    </location>
</feature>
<dbReference type="EMBL" id="JPGN01000085">
    <property type="protein sequence ID" value="KFI18278.1"/>
    <property type="molecule type" value="Genomic_DNA"/>
</dbReference>
<dbReference type="InterPro" id="IPR024989">
    <property type="entry name" value="MFS_assoc_dom"/>
</dbReference>
<evidence type="ECO:0000256" key="5">
    <source>
        <dbReference type="ARBA" id="ARBA00022692"/>
    </source>
</evidence>
<gene>
    <name evidence="10" type="ORF">IB75_14880</name>
</gene>
<evidence type="ECO:0000256" key="7">
    <source>
        <dbReference type="ARBA" id="ARBA00023136"/>
    </source>
</evidence>
<evidence type="ECO:0000256" key="6">
    <source>
        <dbReference type="ARBA" id="ARBA00022989"/>
    </source>
</evidence>
<evidence type="ECO:0000256" key="8">
    <source>
        <dbReference type="SAM" id="Phobius"/>
    </source>
</evidence>
<feature type="transmembrane region" description="Helical" evidence="8">
    <location>
        <begin position="360"/>
        <end position="379"/>
    </location>
</feature>
<evidence type="ECO:0000256" key="4">
    <source>
        <dbReference type="ARBA" id="ARBA00022519"/>
    </source>
</evidence>
<dbReference type="PANTHER" id="PTHR23522">
    <property type="entry name" value="BLL5896 PROTEIN"/>
    <property type="match status" value="1"/>
</dbReference>
<dbReference type="AlphaFoldDB" id="A0A0E2YXX7"/>
<dbReference type="Pfam" id="PF12832">
    <property type="entry name" value="MFS_1_like"/>
    <property type="match status" value="1"/>
</dbReference>
<dbReference type="PROSITE" id="PS50850">
    <property type="entry name" value="MFS"/>
    <property type="match status" value="1"/>
</dbReference>
<feature type="transmembrane region" description="Helical" evidence="8">
    <location>
        <begin position="15"/>
        <end position="33"/>
    </location>
</feature>
<protein>
    <submittedName>
        <fullName evidence="10">MFS transporter</fullName>
    </submittedName>
</protein>
<evidence type="ECO:0000256" key="3">
    <source>
        <dbReference type="ARBA" id="ARBA00022475"/>
    </source>
</evidence>
<feature type="transmembrane region" description="Helical" evidence="8">
    <location>
        <begin position="100"/>
        <end position="118"/>
    </location>
</feature>
<keyword evidence="6 8" id="KW-1133">Transmembrane helix</keyword>
<dbReference type="Proteomes" id="UP000028839">
    <property type="component" value="Unassembled WGS sequence"/>
</dbReference>
<dbReference type="GO" id="GO:0005886">
    <property type="term" value="C:plasma membrane"/>
    <property type="evidence" value="ECO:0007669"/>
    <property type="project" value="UniProtKB-SubCell"/>
</dbReference>
<keyword evidence="4" id="KW-0997">Cell inner membrane</keyword>
<proteinExistence type="predicted"/>
<sequence length="384" mass="42766">MQTKTPTPPYWRLSGFYLFYFATLGALLPYWGLYLQSLGFAPQKIGELMALLMATRVLAPNIWGYIADHSGKRMIIVRMASLLAALAFSAVYLNHDYWTLAGIMVIFSFFWNGTLAQVEVTTLTHLGKKTHHYSRIRLWGSVGFILSVALLGATLDRTSIDLLPTVILILMTSIWLMSLTVPESNINLPRKDCGSLWGVLQKPEVLTFFAATFLMQASHGPYYTFYTIYMEGYGYSRSLIGYLWALGVIAEVGLFLTMHRLLPTLGVRWMLLGSLLLASLRWLLVGLFPTQFSLMVFAQLLHAATFGSFHAAAIDWIHHRFTGIHQGRGQALYSSLGFGAGGAFGSFYSGQLWAMEPRSAYLAAAVIGIAAFCLAYPTINRPPR</sequence>
<reference evidence="10 11" key="1">
    <citation type="submission" date="2014-07" db="EMBL/GenBank/DDBJ databases">
        <title>Comparative analysis of Nitrosococcus oceani genome inventories of strains from Pacific and Atlantic gyres.</title>
        <authorList>
            <person name="Lim C.K."/>
            <person name="Wang L."/>
            <person name="Sayavedra-Soto L.A."/>
            <person name="Klotz M.G."/>
        </authorList>
    </citation>
    <scope>NUCLEOTIDE SEQUENCE [LARGE SCALE GENOMIC DNA]</scope>
    <source>
        <strain evidence="10 11">C-27</strain>
    </source>
</reference>
<evidence type="ECO:0000256" key="1">
    <source>
        <dbReference type="ARBA" id="ARBA00004429"/>
    </source>
</evidence>
<feature type="transmembrane region" description="Helical" evidence="8">
    <location>
        <begin position="162"/>
        <end position="181"/>
    </location>
</feature>
<dbReference type="InterPro" id="IPR036259">
    <property type="entry name" value="MFS_trans_sf"/>
</dbReference>
<feature type="transmembrane region" description="Helical" evidence="8">
    <location>
        <begin position="138"/>
        <end position="155"/>
    </location>
</feature>
<feature type="transmembrane region" description="Helical" evidence="8">
    <location>
        <begin position="330"/>
        <end position="348"/>
    </location>
</feature>
<dbReference type="HOGENOM" id="CLU_013133_6_0_6"/>